<dbReference type="Proteomes" id="UP000569329">
    <property type="component" value="Unassembled WGS sequence"/>
</dbReference>
<dbReference type="AlphaFoldDB" id="A0A839EAN8"/>
<evidence type="ECO:0000256" key="1">
    <source>
        <dbReference type="SAM" id="MobiDB-lite"/>
    </source>
</evidence>
<feature type="region of interest" description="Disordered" evidence="1">
    <location>
        <begin position="26"/>
        <end position="53"/>
    </location>
</feature>
<accession>A0A839EAN8</accession>
<reference evidence="2 3" key="1">
    <citation type="submission" date="2020-07" db="EMBL/GenBank/DDBJ databases">
        <title>Sequencing the genomes of 1000 actinobacteria strains.</title>
        <authorList>
            <person name="Klenk H.-P."/>
        </authorList>
    </citation>
    <scope>NUCLEOTIDE SEQUENCE [LARGE SCALE GENOMIC DNA]</scope>
    <source>
        <strain evidence="2 3">DSM 45975</strain>
    </source>
</reference>
<gene>
    <name evidence="2" type="ORF">FHX42_005315</name>
</gene>
<name>A0A839EAN8_9PSEU</name>
<dbReference type="EMBL" id="JACGWZ010000013">
    <property type="protein sequence ID" value="MBA8827908.1"/>
    <property type="molecule type" value="Genomic_DNA"/>
</dbReference>
<sequence length="53" mass="6137">MLEQQSGLLDYLPDVNGWVRTVNPHHRRQQSRVVSPDMPSYRSTWTTGGRRGL</sequence>
<evidence type="ECO:0000313" key="2">
    <source>
        <dbReference type="EMBL" id="MBA8827908.1"/>
    </source>
</evidence>
<keyword evidence="3" id="KW-1185">Reference proteome</keyword>
<proteinExistence type="predicted"/>
<organism evidence="2 3">
    <name type="scientific">Halosaccharopolyspora lacisalsi</name>
    <dbReference type="NCBI Taxonomy" id="1000566"/>
    <lineage>
        <taxon>Bacteria</taxon>
        <taxon>Bacillati</taxon>
        <taxon>Actinomycetota</taxon>
        <taxon>Actinomycetes</taxon>
        <taxon>Pseudonocardiales</taxon>
        <taxon>Pseudonocardiaceae</taxon>
        <taxon>Halosaccharopolyspora</taxon>
    </lineage>
</organism>
<comment type="caution">
    <text evidence="2">The sequence shown here is derived from an EMBL/GenBank/DDBJ whole genome shotgun (WGS) entry which is preliminary data.</text>
</comment>
<evidence type="ECO:0000313" key="3">
    <source>
        <dbReference type="Proteomes" id="UP000569329"/>
    </source>
</evidence>
<protein>
    <submittedName>
        <fullName evidence="2">Uncharacterized protein</fullName>
    </submittedName>
</protein>